<dbReference type="PROSITE" id="PS51257">
    <property type="entry name" value="PROKAR_LIPOPROTEIN"/>
    <property type="match status" value="1"/>
</dbReference>
<keyword evidence="1" id="KW-0732">Signal</keyword>
<evidence type="ECO:0000313" key="3">
    <source>
        <dbReference type="Proteomes" id="UP000245539"/>
    </source>
</evidence>
<dbReference type="RefSeq" id="WP_109836769.1">
    <property type="nucleotide sequence ID" value="NZ_QGKM01000012.1"/>
</dbReference>
<feature type="chain" id="PRO_5016453435" description="Lipoprotein" evidence="1">
    <location>
        <begin position="20"/>
        <end position="150"/>
    </location>
</feature>
<reference evidence="2 3" key="1">
    <citation type="submission" date="2018-05" db="EMBL/GenBank/DDBJ databases">
        <title>Leucothrix arctica sp. nov., isolated from Arctic seawater.</title>
        <authorList>
            <person name="Choi A."/>
            <person name="Baek K."/>
        </authorList>
    </citation>
    <scope>NUCLEOTIDE SEQUENCE [LARGE SCALE GENOMIC DNA]</scope>
    <source>
        <strain evidence="2 3">JCM 18388</strain>
    </source>
</reference>
<evidence type="ECO:0008006" key="4">
    <source>
        <dbReference type="Google" id="ProtNLM"/>
    </source>
</evidence>
<comment type="caution">
    <text evidence="2">The sequence shown here is derived from an EMBL/GenBank/DDBJ whole genome shotgun (WGS) entry which is preliminary data.</text>
</comment>
<keyword evidence="3" id="KW-1185">Reference proteome</keyword>
<dbReference type="AlphaFoldDB" id="A0A317CL67"/>
<evidence type="ECO:0000256" key="1">
    <source>
        <dbReference type="SAM" id="SignalP"/>
    </source>
</evidence>
<evidence type="ECO:0000313" key="2">
    <source>
        <dbReference type="EMBL" id="PWQ99278.1"/>
    </source>
</evidence>
<sequence length="150" mass="16075">MMIRNLLMSVMLMSAYGCAGTSINDKGAQDSGASAKQCLASQPKNAHMWINSMPSPDSSGRAPLRVTFTVTTPTPGYQFALEVDQVKESFPEQVVLDLIVSRPDGIVAQVITETDVNIKLDDFPGSVGSSVQINCAGKSFLKVNEVMAVY</sequence>
<dbReference type="EMBL" id="QGKM01000012">
    <property type="protein sequence ID" value="PWQ99278.1"/>
    <property type="molecule type" value="Genomic_DNA"/>
</dbReference>
<accession>A0A317CL67</accession>
<gene>
    <name evidence="2" type="ORF">DKW60_05995</name>
</gene>
<name>A0A317CL67_9GAMM</name>
<protein>
    <recommendedName>
        <fullName evidence="4">Lipoprotein</fullName>
    </recommendedName>
</protein>
<dbReference type="Proteomes" id="UP000245539">
    <property type="component" value="Unassembled WGS sequence"/>
</dbReference>
<feature type="signal peptide" evidence="1">
    <location>
        <begin position="1"/>
        <end position="19"/>
    </location>
</feature>
<proteinExistence type="predicted"/>
<organism evidence="2 3">
    <name type="scientific">Leucothrix pacifica</name>
    <dbReference type="NCBI Taxonomy" id="1247513"/>
    <lineage>
        <taxon>Bacteria</taxon>
        <taxon>Pseudomonadati</taxon>
        <taxon>Pseudomonadota</taxon>
        <taxon>Gammaproteobacteria</taxon>
        <taxon>Thiotrichales</taxon>
        <taxon>Thiotrichaceae</taxon>
        <taxon>Leucothrix</taxon>
    </lineage>
</organism>